<sequence>YPAIVSGYLLNTNSLTTKIVFAISSISLSRLIEHFGDNEPKKINTAISFYLNWNVKMNEKMKKEKNQDLENQEDIIVNYKKDEQDPKEMLINQINRLKSIQKQESKLFEEMIEELQNLQG</sequence>
<evidence type="ECO:0000313" key="1">
    <source>
        <dbReference type="EMBL" id="CAG8809546.1"/>
    </source>
</evidence>
<feature type="non-terminal residue" evidence="1">
    <location>
        <position position="1"/>
    </location>
</feature>
<evidence type="ECO:0000313" key="2">
    <source>
        <dbReference type="Proteomes" id="UP000789920"/>
    </source>
</evidence>
<organism evidence="1 2">
    <name type="scientific">Racocetra persica</name>
    <dbReference type="NCBI Taxonomy" id="160502"/>
    <lineage>
        <taxon>Eukaryota</taxon>
        <taxon>Fungi</taxon>
        <taxon>Fungi incertae sedis</taxon>
        <taxon>Mucoromycota</taxon>
        <taxon>Glomeromycotina</taxon>
        <taxon>Glomeromycetes</taxon>
        <taxon>Diversisporales</taxon>
        <taxon>Gigasporaceae</taxon>
        <taxon>Racocetra</taxon>
    </lineage>
</organism>
<proteinExistence type="predicted"/>
<name>A0ACA9RU77_9GLOM</name>
<protein>
    <submittedName>
        <fullName evidence="1">14718_t:CDS:1</fullName>
    </submittedName>
</protein>
<gene>
    <name evidence="1" type="ORF">RPERSI_LOCUS22884</name>
</gene>
<dbReference type="Proteomes" id="UP000789920">
    <property type="component" value="Unassembled WGS sequence"/>
</dbReference>
<keyword evidence="2" id="KW-1185">Reference proteome</keyword>
<accession>A0ACA9RU77</accession>
<reference evidence="1" key="1">
    <citation type="submission" date="2021-06" db="EMBL/GenBank/DDBJ databases">
        <authorList>
            <person name="Kallberg Y."/>
            <person name="Tangrot J."/>
            <person name="Rosling A."/>
        </authorList>
    </citation>
    <scope>NUCLEOTIDE SEQUENCE</scope>
    <source>
        <strain evidence="1">MA461A</strain>
    </source>
</reference>
<comment type="caution">
    <text evidence="1">The sequence shown here is derived from an EMBL/GenBank/DDBJ whole genome shotgun (WGS) entry which is preliminary data.</text>
</comment>
<dbReference type="EMBL" id="CAJVQC010070244">
    <property type="protein sequence ID" value="CAG8809546.1"/>
    <property type="molecule type" value="Genomic_DNA"/>
</dbReference>